<evidence type="ECO:0000313" key="2">
    <source>
        <dbReference type="EMBL" id="KIK16674.1"/>
    </source>
</evidence>
<evidence type="ECO:0000256" key="1">
    <source>
        <dbReference type="SAM" id="Phobius"/>
    </source>
</evidence>
<dbReference type="Proteomes" id="UP000054018">
    <property type="component" value="Unassembled WGS sequence"/>
</dbReference>
<evidence type="ECO:0000313" key="3">
    <source>
        <dbReference type="Proteomes" id="UP000054018"/>
    </source>
</evidence>
<keyword evidence="1" id="KW-1133">Transmembrane helix</keyword>
<feature type="transmembrane region" description="Helical" evidence="1">
    <location>
        <begin position="12"/>
        <end position="34"/>
    </location>
</feature>
<dbReference type="AlphaFoldDB" id="A0A0C9YRZ7"/>
<gene>
    <name evidence="2" type="ORF">PISMIDRAFT_686146</name>
</gene>
<dbReference type="EMBL" id="KN833850">
    <property type="protein sequence ID" value="KIK16674.1"/>
    <property type="molecule type" value="Genomic_DNA"/>
</dbReference>
<feature type="non-terminal residue" evidence="2">
    <location>
        <position position="50"/>
    </location>
</feature>
<keyword evidence="1" id="KW-0472">Membrane</keyword>
<keyword evidence="3" id="KW-1185">Reference proteome</keyword>
<reference evidence="3" key="2">
    <citation type="submission" date="2015-01" db="EMBL/GenBank/DDBJ databases">
        <title>Evolutionary Origins and Diversification of the Mycorrhizal Mutualists.</title>
        <authorList>
            <consortium name="DOE Joint Genome Institute"/>
            <consortium name="Mycorrhizal Genomics Consortium"/>
            <person name="Kohler A."/>
            <person name="Kuo A."/>
            <person name="Nagy L.G."/>
            <person name="Floudas D."/>
            <person name="Copeland A."/>
            <person name="Barry K.W."/>
            <person name="Cichocki N."/>
            <person name="Veneault-Fourrey C."/>
            <person name="LaButti K."/>
            <person name="Lindquist E.A."/>
            <person name="Lipzen A."/>
            <person name="Lundell T."/>
            <person name="Morin E."/>
            <person name="Murat C."/>
            <person name="Riley R."/>
            <person name="Ohm R."/>
            <person name="Sun H."/>
            <person name="Tunlid A."/>
            <person name="Henrissat B."/>
            <person name="Grigoriev I.V."/>
            <person name="Hibbett D.S."/>
            <person name="Martin F."/>
        </authorList>
    </citation>
    <scope>NUCLEOTIDE SEQUENCE [LARGE SCALE GENOMIC DNA]</scope>
    <source>
        <strain evidence="3">441</strain>
    </source>
</reference>
<name>A0A0C9YRZ7_9AGAM</name>
<accession>A0A0C9YRZ7</accession>
<proteinExistence type="predicted"/>
<reference evidence="2 3" key="1">
    <citation type="submission" date="2014-04" db="EMBL/GenBank/DDBJ databases">
        <authorList>
            <consortium name="DOE Joint Genome Institute"/>
            <person name="Kuo A."/>
            <person name="Kohler A."/>
            <person name="Costa M.D."/>
            <person name="Nagy L.G."/>
            <person name="Floudas D."/>
            <person name="Copeland A."/>
            <person name="Barry K.W."/>
            <person name="Cichocki N."/>
            <person name="Veneault-Fourrey C."/>
            <person name="LaButti K."/>
            <person name="Lindquist E.A."/>
            <person name="Lipzen A."/>
            <person name="Lundell T."/>
            <person name="Morin E."/>
            <person name="Murat C."/>
            <person name="Sun H."/>
            <person name="Tunlid A."/>
            <person name="Henrissat B."/>
            <person name="Grigoriev I.V."/>
            <person name="Hibbett D.S."/>
            <person name="Martin F."/>
            <person name="Nordberg H.P."/>
            <person name="Cantor M.N."/>
            <person name="Hua S.X."/>
        </authorList>
    </citation>
    <scope>NUCLEOTIDE SEQUENCE [LARGE SCALE GENOMIC DNA]</scope>
    <source>
        <strain evidence="2 3">441</strain>
    </source>
</reference>
<keyword evidence="1" id="KW-0812">Transmembrane</keyword>
<protein>
    <submittedName>
        <fullName evidence="2">Uncharacterized protein</fullName>
    </submittedName>
</protein>
<dbReference type="HOGENOM" id="CLU_3129884_0_0_1"/>
<organism evidence="2 3">
    <name type="scientific">Pisolithus microcarpus 441</name>
    <dbReference type="NCBI Taxonomy" id="765257"/>
    <lineage>
        <taxon>Eukaryota</taxon>
        <taxon>Fungi</taxon>
        <taxon>Dikarya</taxon>
        <taxon>Basidiomycota</taxon>
        <taxon>Agaricomycotina</taxon>
        <taxon>Agaricomycetes</taxon>
        <taxon>Agaricomycetidae</taxon>
        <taxon>Boletales</taxon>
        <taxon>Sclerodermatineae</taxon>
        <taxon>Pisolithaceae</taxon>
        <taxon>Pisolithus</taxon>
    </lineage>
</organism>
<sequence>MVTVHVYATDRLLATSQMGGTITPVHLFLVMCRLRSHHGRRRRGRRRNLT</sequence>